<keyword evidence="2" id="KW-1133">Transmembrane helix</keyword>
<feature type="region of interest" description="Disordered" evidence="1">
    <location>
        <begin position="157"/>
        <end position="180"/>
    </location>
</feature>
<dbReference type="AlphaFoldDB" id="A0AAQ3X6U1"/>
<feature type="compositionally biased region" description="Low complexity" evidence="1">
    <location>
        <begin position="163"/>
        <end position="178"/>
    </location>
</feature>
<name>A0AAQ3X6U1_PASNO</name>
<keyword evidence="2" id="KW-0472">Membrane</keyword>
<evidence type="ECO:0000313" key="3">
    <source>
        <dbReference type="EMBL" id="WVZ87928.1"/>
    </source>
</evidence>
<keyword evidence="4" id="KW-1185">Reference proteome</keyword>
<protein>
    <submittedName>
        <fullName evidence="3">Uncharacterized protein</fullName>
    </submittedName>
</protein>
<gene>
    <name evidence="3" type="ORF">U9M48_034502</name>
</gene>
<keyword evidence="2" id="KW-0812">Transmembrane</keyword>
<evidence type="ECO:0000313" key="4">
    <source>
        <dbReference type="Proteomes" id="UP001341281"/>
    </source>
</evidence>
<evidence type="ECO:0000256" key="1">
    <source>
        <dbReference type="SAM" id="MobiDB-lite"/>
    </source>
</evidence>
<feature type="transmembrane region" description="Helical" evidence="2">
    <location>
        <begin position="231"/>
        <end position="252"/>
    </location>
</feature>
<dbReference type="EMBL" id="CP144752">
    <property type="protein sequence ID" value="WVZ87928.1"/>
    <property type="molecule type" value="Genomic_DNA"/>
</dbReference>
<reference evidence="3 4" key="1">
    <citation type="submission" date="2024-02" db="EMBL/GenBank/DDBJ databases">
        <title>High-quality chromosome-scale genome assembly of Pensacola bahiagrass (Paspalum notatum Flugge var. saurae).</title>
        <authorList>
            <person name="Vega J.M."/>
            <person name="Podio M."/>
            <person name="Orjuela J."/>
            <person name="Siena L.A."/>
            <person name="Pessino S.C."/>
            <person name="Combes M.C."/>
            <person name="Mariac C."/>
            <person name="Albertini E."/>
            <person name="Pupilli F."/>
            <person name="Ortiz J.P.A."/>
            <person name="Leblanc O."/>
        </authorList>
    </citation>
    <scope>NUCLEOTIDE SEQUENCE [LARGE SCALE GENOMIC DNA]</scope>
    <source>
        <strain evidence="3">R1</strain>
        <tissue evidence="3">Leaf</tissue>
    </source>
</reference>
<accession>A0AAQ3X6U1</accession>
<organism evidence="3 4">
    <name type="scientific">Paspalum notatum var. saurae</name>
    <dbReference type="NCBI Taxonomy" id="547442"/>
    <lineage>
        <taxon>Eukaryota</taxon>
        <taxon>Viridiplantae</taxon>
        <taxon>Streptophyta</taxon>
        <taxon>Embryophyta</taxon>
        <taxon>Tracheophyta</taxon>
        <taxon>Spermatophyta</taxon>
        <taxon>Magnoliopsida</taxon>
        <taxon>Liliopsida</taxon>
        <taxon>Poales</taxon>
        <taxon>Poaceae</taxon>
        <taxon>PACMAD clade</taxon>
        <taxon>Panicoideae</taxon>
        <taxon>Andropogonodae</taxon>
        <taxon>Paspaleae</taxon>
        <taxon>Paspalinae</taxon>
        <taxon>Paspalum</taxon>
    </lineage>
</organism>
<dbReference type="Proteomes" id="UP001341281">
    <property type="component" value="Chromosome 08"/>
</dbReference>
<sequence>MAPVPPEIPEKATDEAKTKLLEDFAALEKSYEARFGAYRLWLDEDAPVDIELRRTYVLLTRLRDEYEPLRAQLLARHPFVSLIDALLAVRNEEIRLRSPDCYHPCRIGCSFYALTAGCSFTVFALTGAVPSPSDVEGVVDGHVEAFCYRKKKAQFRSQTRPVSQSSGSASAGASQRSSTDPVTQEMLMLLRRLAASSSSGTASVATATGSPRFCCCFSVFHSGTTRIVTRVTWLVLALIVVTLSVFGSLTGFDFLPLRLPVLTAPL</sequence>
<proteinExistence type="predicted"/>
<evidence type="ECO:0000256" key="2">
    <source>
        <dbReference type="SAM" id="Phobius"/>
    </source>
</evidence>